<feature type="non-terminal residue" evidence="1">
    <location>
        <position position="1"/>
    </location>
</feature>
<protein>
    <submittedName>
        <fullName evidence="1">Uncharacterized protein</fullName>
    </submittedName>
</protein>
<proteinExistence type="predicted"/>
<name>A0A427B885_ENSVE</name>
<evidence type="ECO:0000313" key="1">
    <source>
        <dbReference type="EMBL" id="RRT84720.1"/>
    </source>
</evidence>
<dbReference type="AlphaFoldDB" id="A0A427B885"/>
<reference evidence="1 2" key="1">
    <citation type="journal article" date="2014" name="Agronomy (Basel)">
        <title>A Draft Genome Sequence for Ensete ventricosum, the Drought-Tolerant Tree Against Hunger.</title>
        <authorList>
            <person name="Harrison J."/>
            <person name="Moore K.A."/>
            <person name="Paszkiewicz K."/>
            <person name="Jones T."/>
            <person name="Grant M."/>
            <person name="Ambacheew D."/>
            <person name="Muzemil S."/>
            <person name="Studholme D.J."/>
        </authorList>
    </citation>
    <scope>NUCLEOTIDE SEQUENCE [LARGE SCALE GENOMIC DNA]</scope>
</reference>
<sequence length="99" mass="11464">PLSKSFFRKWPPSCSHHALTPVRFLKLFSTRTTGDLTIPPRFFCIDVGIYLYSIANPSPKSMHFSLPFVLKAIPLSNLFLEQPRNKNKYDSLHEQTKKK</sequence>
<evidence type="ECO:0000313" key="2">
    <source>
        <dbReference type="Proteomes" id="UP000287651"/>
    </source>
</evidence>
<comment type="caution">
    <text evidence="1">The sequence shown here is derived from an EMBL/GenBank/DDBJ whole genome shotgun (WGS) entry which is preliminary data.</text>
</comment>
<gene>
    <name evidence="1" type="ORF">B296_00013554</name>
</gene>
<dbReference type="EMBL" id="AMZH03000246">
    <property type="protein sequence ID" value="RRT84720.1"/>
    <property type="molecule type" value="Genomic_DNA"/>
</dbReference>
<organism evidence="1 2">
    <name type="scientific">Ensete ventricosum</name>
    <name type="common">Abyssinian banana</name>
    <name type="synonym">Musa ensete</name>
    <dbReference type="NCBI Taxonomy" id="4639"/>
    <lineage>
        <taxon>Eukaryota</taxon>
        <taxon>Viridiplantae</taxon>
        <taxon>Streptophyta</taxon>
        <taxon>Embryophyta</taxon>
        <taxon>Tracheophyta</taxon>
        <taxon>Spermatophyta</taxon>
        <taxon>Magnoliopsida</taxon>
        <taxon>Liliopsida</taxon>
        <taxon>Zingiberales</taxon>
        <taxon>Musaceae</taxon>
        <taxon>Ensete</taxon>
    </lineage>
</organism>
<accession>A0A427B885</accession>
<dbReference type="Proteomes" id="UP000287651">
    <property type="component" value="Unassembled WGS sequence"/>
</dbReference>